<keyword evidence="2" id="KW-0067">ATP-binding</keyword>
<dbReference type="PROSITE" id="PS50011">
    <property type="entry name" value="PROTEIN_KINASE_DOM"/>
    <property type="match status" value="1"/>
</dbReference>
<keyword evidence="4" id="KW-0808">Transferase</keyword>
<reference evidence="4 5" key="1">
    <citation type="submission" date="2018-06" db="EMBL/GenBank/DDBJ databases">
        <title>Comparative genomics reveals the genomic features of Rhizophagus irregularis, R. cerebriforme, R. diaphanum and Gigaspora rosea, and their symbiotic lifestyle signature.</title>
        <authorList>
            <person name="Morin E."/>
            <person name="San Clemente H."/>
            <person name="Chen E.C.H."/>
            <person name="De La Providencia I."/>
            <person name="Hainaut M."/>
            <person name="Kuo A."/>
            <person name="Kohler A."/>
            <person name="Murat C."/>
            <person name="Tang N."/>
            <person name="Roy S."/>
            <person name="Loubradou J."/>
            <person name="Henrissat B."/>
            <person name="Grigoriev I.V."/>
            <person name="Corradi N."/>
            <person name="Roux C."/>
            <person name="Martin F.M."/>
        </authorList>
    </citation>
    <scope>NUCLEOTIDE SEQUENCE [LARGE SCALE GENOMIC DNA]</scope>
    <source>
        <strain evidence="4 5">DAOM 194757</strain>
    </source>
</reference>
<keyword evidence="4" id="KW-0418">Kinase</keyword>
<dbReference type="InterPro" id="IPR000719">
    <property type="entry name" value="Prot_kinase_dom"/>
</dbReference>
<dbReference type="Gene3D" id="1.10.510.10">
    <property type="entry name" value="Transferase(Phosphotransferase) domain 1"/>
    <property type="match status" value="1"/>
</dbReference>
<proteinExistence type="predicted"/>
<evidence type="ECO:0000313" key="5">
    <source>
        <dbReference type="Proteomes" id="UP000266673"/>
    </source>
</evidence>
<dbReference type="CDD" id="cd00180">
    <property type="entry name" value="PKc"/>
    <property type="match status" value="1"/>
</dbReference>
<organism evidence="4 5">
    <name type="scientific">Gigaspora rosea</name>
    <dbReference type="NCBI Taxonomy" id="44941"/>
    <lineage>
        <taxon>Eukaryota</taxon>
        <taxon>Fungi</taxon>
        <taxon>Fungi incertae sedis</taxon>
        <taxon>Mucoromycota</taxon>
        <taxon>Glomeromycotina</taxon>
        <taxon>Glomeromycetes</taxon>
        <taxon>Diversisporales</taxon>
        <taxon>Gigasporaceae</taxon>
        <taxon>Gigaspora</taxon>
    </lineage>
</organism>
<dbReference type="PANTHER" id="PTHR44329:SF298">
    <property type="entry name" value="MIXED LINEAGE KINASE DOMAIN-LIKE PROTEIN"/>
    <property type="match status" value="1"/>
</dbReference>
<protein>
    <submittedName>
        <fullName evidence="4">Kinase-like domain-containing protein</fullName>
    </submittedName>
</protein>
<feature type="domain" description="Protein kinase" evidence="3">
    <location>
        <begin position="93"/>
        <end position="344"/>
    </location>
</feature>
<evidence type="ECO:0000313" key="4">
    <source>
        <dbReference type="EMBL" id="RIB17996.1"/>
    </source>
</evidence>
<evidence type="ECO:0000256" key="1">
    <source>
        <dbReference type="ARBA" id="ARBA00022741"/>
    </source>
</evidence>
<gene>
    <name evidence="4" type="ORF">C2G38_2086923</name>
</gene>
<dbReference type="InterPro" id="IPR011009">
    <property type="entry name" value="Kinase-like_dom_sf"/>
</dbReference>
<dbReference type="SUPFAM" id="SSF56112">
    <property type="entry name" value="Protein kinase-like (PK-like)"/>
    <property type="match status" value="1"/>
</dbReference>
<dbReference type="Pfam" id="PF07714">
    <property type="entry name" value="PK_Tyr_Ser-Thr"/>
    <property type="match status" value="1"/>
</dbReference>
<dbReference type="EMBL" id="QKWP01000569">
    <property type="protein sequence ID" value="RIB17996.1"/>
    <property type="molecule type" value="Genomic_DNA"/>
</dbReference>
<accession>A0A397VF81</accession>
<name>A0A397VF81_9GLOM</name>
<dbReference type="InterPro" id="IPR001245">
    <property type="entry name" value="Ser-Thr/Tyr_kinase_cat_dom"/>
</dbReference>
<keyword evidence="1" id="KW-0547">Nucleotide-binding</keyword>
<keyword evidence="5" id="KW-1185">Reference proteome</keyword>
<evidence type="ECO:0000256" key="2">
    <source>
        <dbReference type="ARBA" id="ARBA00022840"/>
    </source>
</evidence>
<dbReference type="InterPro" id="IPR051681">
    <property type="entry name" value="Ser/Thr_Kinases-Pseudokinases"/>
</dbReference>
<evidence type="ECO:0000259" key="3">
    <source>
        <dbReference type="PROSITE" id="PS50011"/>
    </source>
</evidence>
<dbReference type="GO" id="GO:0005524">
    <property type="term" value="F:ATP binding"/>
    <property type="evidence" value="ECO:0007669"/>
    <property type="project" value="UniProtKB-KW"/>
</dbReference>
<comment type="caution">
    <text evidence="4">The sequence shown here is derived from an EMBL/GenBank/DDBJ whole genome shotgun (WGS) entry which is preliminary data.</text>
</comment>
<dbReference type="PANTHER" id="PTHR44329">
    <property type="entry name" value="SERINE/THREONINE-PROTEIN KINASE TNNI3K-RELATED"/>
    <property type="match status" value="1"/>
</dbReference>
<sequence length="400" mass="46065">MGIWKTAWCYYYGIGVEKNNDKWEEWLRKRSRYGKCAYCNEDNTQPAWCLSCDPDIATRWTSRNKDIHDCMKMFQLRALSYEDVIEWIPFERLSGIKKIGKGGFGSVYSATWLDGIRKVETIKDGDNNIYKRAREQSSTVALKTLASSMENNNDYLKEFKSLMTCKLNANKLAIYGITQNTETMEYLMVFQYVNNGNLSKFLRNNFCNLTWQTKLKILKDISDELDNIHRFAKYIHADFHSGNILQDQQSYIADLGLSKKTDENVLEGDIYGVMPYVAPEVLSGEQQFTQAADIYGFGVIIGLRPEFAPGTPKCYIELAKKCMDSDPQKRPSALDVYKTIKDWFNNISSSNDNNEIKKQFLEADKVIKVLPISKHPDEMYTSKIISTKLISKAIKAFIFN</sequence>
<dbReference type="Proteomes" id="UP000266673">
    <property type="component" value="Unassembled WGS sequence"/>
</dbReference>
<dbReference type="GO" id="GO:0004674">
    <property type="term" value="F:protein serine/threonine kinase activity"/>
    <property type="evidence" value="ECO:0007669"/>
    <property type="project" value="TreeGrafter"/>
</dbReference>
<dbReference type="AlphaFoldDB" id="A0A397VF81"/>